<protein>
    <recommendedName>
        <fullName evidence="7">CUB domain-containing protein</fullName>
    </recommendedName>
</protein>
<comment type="caution">
    <text evidence="8">The sequence shown here is derived from an EMBL/GenBank/DDBJ whole genome shotgun (WGS) entry which is preliminary data.</text>
</comment>
<feature type="compositionally biased region" description="Basic and acidic residues" evidence="4">
    <location>
        <begin position="876"/>
        <end position="890"/>
    </location>
</feature>
<evidence type="ECO:0000256" key="3">
    <source>
        <dbReference type="PROSITE-ProRule" id="PRU00124"/>
    </source>
</evidence>
<evidence type="ECO:0000259" key="7">
    <source>
        <dbReference type="PROSITE" id="PS01180"/>
    </source>
</evidence>
<evidence type="ECO:0000256" key="1">
    <source>
        <dbReference type="ARBA" id="ARBA00023157"/>
    </source>
</evidence>
<feature type="domain" description="CUB" evidence="7">
    <location>
        <begin position="28"/>
        <end position="154"/>
    </location>
</feature>
<evidence type="ECO:0000256" key="6">
    <source>
        <dbReference type="SAM" id="SignalP"/>
    </source>
</evidence>
<dbReference type="Pfam" id="PF00431">
    <property type="entry name" value="CUB"/>
    <property type="match status" value="5"/>
</dbReference>
<dbReference type="EMBL" id="JAIWYP010000012">
    <property type="protein sequence ID" value="KAH3730549.1"/>
    <property type="molecule type" value="Genomic_DNA"/>
</dbReference>
<feature type="domain" description="CUB" evidence="7">
    <location>
        <begin position="320"/>
        <end position="445"/>
    </location>
</feature>
<dbReference type="Gene3D" id="2.60.120.290">
    <property type="entry name" value="Spermadhesin, CUB domain"/>
    <property type="match status" value="5"/>
</dbReference>
<dbReference type="SMART" id="SM00042">
    <property type="entry name" value="CUB"/>
    <property type="match status" value="5"/>
</dbReference>
<dbReference type="InterPro" id="IPR035914">
    <property type="entry name" value="Sperma_CUB_dom_sf"/>
</dbReference>
<proteinExistence type="predicted"/>
<feature type="chain" id="PRO_5038474254" description="CUB domain-containing protein" evidence="6">
    <location>
        <begin position="25"/>
        <end position="914"/>
    </location>
</feature>
<evidence type="ECO:0000256" key="2">
    <source>
        <dbReference type="PROSITE-ProRule" id="PRU00059"/>
    </source>
</evidence>
<dbReference type="SMART" id="SM00192">
    <property type="entry name" value="LDLa"/>
    <property type="match status" value="1"/>
</dbReference>
<dbReference type="AlphaFoldDB" id="A0A9D4CRW3"/>
<dbReference type="PROSITE" id="PS50068">
    <property type="entry name" value="LDLRA_2"/>
    <property type="match status" value="1"/>
</dbReference>
<dbReference type="Proteomes" id="UP000828390">
    <property type="component" value="Unassembled WGS sequence"/>
</dbReference>
<keyword evidence="5" id="KW-0812">Transmembrane</keyword>
<gene>
    <name evidence="8" type="ORF">DPMN_056539</name>
</gene>
<keyword evidence="5" id="KW-0472">Membrane</keyword>
<evidence type="ECO:0000313" key="8">
    <source>
        <dbReference type="EMBL" id="KAH3730549.1"/>
    </source>
</evidence>
<dbReference type="PANTHER" id="PTHR47537:SF6">
    <property type="entry name" value="CUB DOMAIN-CONTAINING PROTEIN"/>
    <property type="match status" value="1"/>
</dbReference>
<dbReference type="GO" id="GO:0005886">
    <property type="term" value="C:plasma membrane"/>
    <property type="evidence" value="ECO:0007669"/>
    <property type="project" value="TreeGrafter"/>
</dbReference>
<feature type="transmembrane region" description="Helical" evidence="5">
    <location>
        <begin position="768"/>
        <end position="791"/>
    </location>
</feature>
<name>A0A9D4CRW3_DREPO</name>
<reference evidence="8" key="2">
    <citation type="submission" date="2020-11" db="EMBL/GenBank/DDBJ databases">
        <authorList>
            <person name="McCartney M.A."/>
            <person name="Auch B."/>
            <person name="Kono T."/>
            <person name="Mallez S."/>
            <person name="Becker A."/>
            <person name="Gohl D.M."/>
            <person name="Silverstein K.A.T."/>
            <person name="Koren S."/>
            <person name="Bechman K.B."/>
            <person name="Herman A."/>
            <person name="Abrahante J.E."/>
            <person name="Garbe J."/>
        </authorList>
    </citation>
    <scope>NUCLEOTIDE SEQUENCE</scope>
    <source>
        <strain evidence="8">Duluth1</strain>
        <tissue evidence="8">Whole animal</tissue>
    </source>
</reference>
<sequence length="914" mass="103282">MPPGVCRLLVWMVTSLSFFTSINTDRDCDVTFASTTTRTGKFYSPQWPLKYPDNKRCIYKFVGLTTERVKIRFSKFNLQGMSPECKFDFIDVYIQLTSINDPLLEAPMLGRFCGDNMQDDLPQLIISTKNIILIIFFSDSDKGDEGFEASFEFIDARTPVSPGICSYLISSQERSKGAILSPTYPGTYPDDLRCIYELRGSPGERIKLTFNDFSIFHGDDYCPFDYVIIKDGRPSMFPETIGVFCGKYDNITLFSSREFLYIEFVTRSGRVSFDETSLDNVADYKFDRRGFNISYEFSSKLIRFDIKKSPEATHVTGTECDVRIRSKGGSSGTIDSPGYPIFPRDTICRFYLDGEMNAGRLEKVKISFKDFVISGELPSCLEGSLGVTLEGHRRPDVINERFCGVLWPPNLTSKDPRMILNFNTNKATSARFMVDYQFLSDYGIPGRTIPGHEGECMFLFTSDDNSSGSFNSPRHPENYPPNIECVYIFQLRTNEKLLISFDSFSLGPERTPELKSPECLDTRDFLQLNERDNIQLGEGKYLMKARYCDLFPAPILAERELEWRFRSMQNSSSQGFLARYEFVAKEDIQKGCGNLIRSDGKGGVLKSPRFPLKYESRTYCEWKIVASKPHNKILIQLETFKTEGDMKTKGCKDAVLRIQKGRDMREICGTIEGDDLSKQAVESRDDTAILQFLTSANVLGFKGFQLTWTEIHVSVGACYGFKCKVTGFCISMDLRCNGLPNCGAGDNSDEVCTEKAGSRGSKEDNVQVIHIVIGTSISVFLAVLLLVCGVYHRKKFRPRDRDSPEGENVEVRYVAATSGSNTTDRLLTMDKPETRRSTIHAADQTELNDSMEISVNNKTEKGTQPDKNIHGNGQNDLRDNHTRTSNDHHPSTSTHAHTYPRQVPTPKVQKISIV</sequence>
<feature type="compositionally biased region" description="Polar residues" evidence="4">
    <location>
        <begin position="845"/>
        <end position="857"/>
    </location>
</feature>
<feature type="domain" description="CUB" evidence="7">
    <location>
        <begin position="592"/>
        <end position="711"/>
    </location>
</feature>
<evidence type="ECO:0000256" key="5">
    <source>
        <dbReference type="SAM" id="Phobius"/>
    </source>
</evidence>
<dbReference type="CDD" id="cd00041">
    <property type="entry name" value="CUB"/>
    <property type="match status" value="5"/>
</dbReference>
<evidence type="ECO:0000256" key="4">
    <source>
        <dbReference type="SAM" id="MobiDB-lite"/>
    </source>
</evidence>
<dbReference type="InterPro" id="IPR053207">
    <property type="entry name" value="Non-NMDA_GluR_Accessory"/>
</dbReference>
<dbReference type="InterPro" id="IPR002172">
    <property type="entry name" value="LDrepeatLR_classA_rpt"/>
</dbReference>
<reference evidence="8" key="1">
    <citation type="journal article" date="2019" name="bioRxiv">
        <title>The Genome of the Zebra Mussel, Dreissena polymorpha: A Resource for Invasive Species Research.</title>
        <authorList>
            <person name="McCartney M.A."/>
            <person name="Auch B."/>
            <person name="Kono T."/>
            <person name="Mallez S."/>
            <person name="Zhang Y."/>
            <person name="Obille A."/>
            <person name="Becker A."/>
            <person name="Abrahante J.E."/>
            <person name="Garbe J."/>
            <person name="Badalamenti J.P."/>
            <person name="Herman A."/>
            <person name="Mangelson H."/>
            <person name="Liachko I."/>
            <person name="Sullivan S."/>
            <person name="Sone E.D."/>
            <person name="Koren S."/>
            <person name="Silverstein K.A.T."/>
            <person name="Beckman K.B."/>
            <person name="Gohl D.M."/>
        </authorList>
    </citation>
    <scope>NUCLEOTIDE SEQUENCE</scope>
    <source>
        <strain evidence="8">Duluth1</strain>
        <tissue evidence="8">Whole animal</tissue>
    </source>
</reference>
<keyword evidence="1 2" id="KW-1015">Disulfide bond</keyword>
<feature type="compositionally biased region" description="Basic and acidic residues" evidence="4">
    <location>
        <begin position="827"/>
        <end position="836"/>
    </location>
</feature>
<dbReference type="PROSITE" id="PS01180">
    <property type="entry name" value="CUB"/>
    <property type="match status" value="5"/>
</dbReference>
<dbReference type="PANTHER" id="PTHR47537">
    <property type="entry name" value="CUBILIN"/>
    <property type="match status" value="1"/>
</dbReference>
<dbReference type="SUPFAM" id="SSF49854">
    <property type="entry name" value="Spermadhesin, CUB domain"/>
    <property type="match status" value="5"/>
</dbReference>
<feature type="domain" description="CUB" evidence="7">
    <location>
        <begin position="456"/>
        <end position="583"/>
    </location>
</feature>
<keyword evidence="9" id="KW-1185">Reference proteome</keyword>
<evidence type="ECO:0000313" key="9">
    <source>
        <dbReference type="Proteomes" id="UP000828390"/>
    </source>
</evidence>
<dbReference type="Gene3D" id="4.10.400.10">
    <property type="entry name" value="Low-density Lipoprotein Receptor"/>
    <property type="match status" value="1"/>
</dbReference>
<feature type="region of interest" description="Disordered" evidence="4">
    <location>
        <begin position="797"/>
        <end position="914"/>
    </location>
</feature>
<comment type="caution">
    <text evidence="3">Lacks conserved residue(s) required for the propagation of feature annotation.</text>
</comment>
<feature type="signal peptide" evidence="6">
    <location>
        <begin position="1"/>
        <end position="24"/>
    </location>
</feature>
<keyword evidence="6" id="KW-0732">Signal</keyword>
<dbReference type="CDD" id="cd00112">
    <property type="entry name" value="LDLa"/>
    <property type="match status" value="1"/>
</dbReference>
<accession>A0A9D4CRW3</accession>
<dbReference type="OrthoDB" id="6022136at2759"/>
<dbReference type="InterPro" id="IPR036055">
    <property type="entry name" value="LDL_receptor-like_sf"/>
</dbReference>
<feature type="domain" description="CUB" evidence="7">
    <location>
        <begin position="165"/>
        <end position="298"/>
    </location>
</feature>
<dbReference type="InterPro" id="IPR000859">
    <property type="entry name" value="CUB_dom"/>
</dbReference>
<feature type="disulfide bond" evidence="2">
    <location>
        <begin position="651"/>
        <end position="668"/>
    </location>
</feature>
<feature type="compositionally biased region" description="Basic and acidic residues" evidence="4">
    <location>
        <begin position="858"/>
        <end position="869"/>
    </location>
</feature>
<keyword evidence="5" id="KW-1133">Transmembrane helix</keyword>
<organism evidence="8 9">
    <name type="scientific">Dreissena polymorpha</name>
    <name type="common">Zebra mussel</name>
    <name type="synonym">Mytilus polymorpha</name>
    <dbReference type="NCBI Taxonomy" id="45954"/>
    <lineage>
        <taxon>Eukaryota</taxon>
        <taxon>Metazoa</taxon>
        <taxon>Spiralia</taxon>
        <taxon>Lophotrochozoa</taxon>
        <taxon>Mollusca</taxon>
        <taxon>Bivalvia</taxon>
        <taxon>Autobranchia</taxon>
        <taxon>Heteroconchia</taxon>
        <taxon>Euheterodonta</taxon>
        <taxon>Imparidentia</taxon>
        <taxon>Neoheterodontei</taxon>
        <taxon>Myida</taxon>
        <taxon>Dreissenoidea</taxon>
        <taxon>Dreissenidae</taxon>
        <taxon>Dreissena</taxon>
    </lineage>
</organism>